<dbReference type="EMBL" id="JBGEWD010000017">
    <property type="protein sequence ID" value="MEY8001378.1"/>
    <property type="molecule type" value="Genomic_DNA"/>
</dbReference>
<gene>
    <name evidence="2" type="ORF">AB8U03_14450</name>
</gene>
<organism evidence="2 3">
    <name type="scientific">Clostridium moutaii</name>
    <dbReference type="NCBI Taxonomy" id="3240932"/>
    <lineage>
        <taxon>Bacteria</taxon>
        <taxon>Bacillati</taxon>
        <taxon>Bacillota</taxon>
        <taxon>Clostridia</taxon>
        <taxon>Eubacteriales</taxon>
        <taxon>Clostridiaceae</taxon>
        <taxon>Clostridium</taxon>
    </lineage>
</organism>
<feature type="region of interest" description="Disordered" evidence="1">
    <location>
        <begin position="44"/>
        <end position="75"/>
    </location>
</feature>
<evidence type="ECO:0000256" key="1">
    <source>
        <dbReference type="SAM" id="MobiDB-lite"/>
    </source>
</evidence>
<comment type="caution">
    <text evidence="2">The sequence shown here is derived from an EMBL/GenBank/DDBJ whole genome shotgun (WGS) entry which is preliminary data.</text>
</comment>
<dbReference type="Proteomes" id="UP001564657">
    <property type="component" value="Unassembled WGS sequence"/>
</dbReference>
<evidence type="ECO:0000313" key="2">
    <source>
        <dbReference type="EMBL" id="MEY8001378.1"/>
    </source>
</evidence>
<proteinExistence type="predicted"/>
<dbReference type="RefSeq" id="WP_369705271.1">
    <property type="nucleotide sequence ID" value="NZ_JBGEWD010000017.1"/>
</dbReference>
<accession>A0ABV4BX21</accession>
<feature type="compositionally biased region" description="Polar residues" evidence="1">
    <location>
        <begin position="65"/>
        <end position="75"/>
    </location>
</feature>
<evidence type="ECO:0000313" key="3">
    <source>
        <dbReference type="Proteomes" id="UP001564657"/>
    </source>
</evidence>
<keyword evidence="3" id="KW-1185">Reference proteome</keyword>
<name>A0ABV4BX21_9CLOT</name>
<protein>
    <submittedName>
        <fullName evidence="2">Uncharacterized protein</fullName>
    </submittedName>
</protein>
<reference evidence="2 3" key="1">
    <citation type="submission" date="2024-08" db="EMBL/GenBank/DDBJ databases">
        <title>Clostridium lapicellarii sp. nov., and Clostridium renhuaiense sp. nov., two species isolated from the mud in a fermentation cellar used for producing sauce-flavour Chinese liquors.</title>
        <authorList>
            <person name="Yang F."/>
            <person name="Wang H."/>
            <person name="Chen L.Q."/>
            <person name="Zhou N."/>
            <person name="Lu J.J."/>
            <person name="Pu X.X."/>
            <person name="Wan B."/>
            <person name="Wang L."/>
            <person name="Liu S.J."/>
        </authorList>
    </citation>
    <scope>NUCLEOTIDE SEQUENCE [LARGE SCALE GENOMIC DNA]</scope>
    <source>
        <strain evidence="2 3">MT-5</strain>
    </source>
</reference>
<sequence length="135" mass="16097">MYDYDCFRFEDEYDNEMDDKSFEQFYCPYCQFCASQYPMQMARQQNKLPPGPPPSNPPSKEKSTLKSGSQLKAVDSSSLRPCVFKYVYIWPKRGNPFWAWITTVGRRSVSGYRWYRGRWAYFGMDLNQIKSFICY</sequence>